<dbReference type="EMBL" id="JBHRSM010000011">
    <property type="protein sequence ID" value="MFC3085716.1"/>
    <property type="molecule type" value="Genomic_DNA"/>
</dbReference>
<organism evidence="2 3">
    <name type="scientific">Tabrizicola soli</name>
    <dbReference type="NCBI Taxonomy" id="2185115"/>
    <lineage>
        <taxon>Bacteria</taxon>
        <taxon>Pseudomonadati</taxon>
        <taxon>Pseudomonadota</taxon>
        <taxon>Alphaproteobacteria</taxon>
        <taxon>Rhodobacterales</taxon>
        <taxon>Paracoccaceae</taxon>
        <taxon>Tabrizicola</taxon>
    </lineage>
</organism>
<comment type="caution">
    <text evidence="2">The sequence shown here is derived from an EMBL/GenBank/DDBJ whole genome shotgun (WGS) entry which is preliminary data.</text>
</comment>
<gene>
    <name evidence="2" type="ORF">ACFOD6_06600</name>
</gene>
<sequence>MSQALPRRTRAYGTYAAIALFIVVYLGVLGVVLAPRETIAVHSGAIFMDEE</sequence>
<keyword evidence="1" id="KW-0472">Membrane</keyword>
<evidence type="ECO:0000313" key="3">
    <source>
        <dbReference type="Proteomes" id="UP001595445"/>
    </source>
</evidence>
<feature type="transmembrane region" description="Helical" evidence="1">
    <location>
        <begin position="12"/>
        <end position="34"/>
    </location>
</feature>
<keyword evidence="1" id="KW-0812">Transmembrane</keyword>
<dbReference type="Proteomes" id="UP001595445">
    <property type="component" value="Unassembled WGS sequence"/>
</dbReference>
<accession>A0ABV7DRQ2</accession>
<keyword evidence="1" id="KW-1133">Transmembrane helix</keyword>
<proteinExistence type="predicted"/>
<keyword evidence="3" id="KW-1185">Reference proteome</keyword>
<evidence type="ECO:0000313" key="2">
    <source>
        <dbReference type="EMBL" id="MFC3085716.1"/>
    </source>
</evidence>
<reference evidence="3" key="1">
    <citation type="journal article" date="2019" name="Int. J. Syst. Evol. Microbiol.">
        <title>The Global Catalogue of Microorganisms (GCM) 10K type strain sequencing project: providing services to taxonomists for standard genome sequencing and annotation.</title>
        <authorList>
            <consortium name="The Broad Institute Genomics Platform"/>
            <consortium name="The Broad Institute Genome Sequencing Center for Infectious Disease"/>
            <person name="Wu L."/>
            <person name="Ma J."/>
        </authorList>
    </citation>
    <scope>NUCLEOTIDE SEQUENCE [LARGE SCALE GENOMIC DNA]</scope>
    <source>
        <strain evidence="3">KCTC 62102</strain>
    </source>
</reference>
<protein>
    <submittedName>
        <fullName evidence="2">Uncharacterized protein</fullName>
    </submittedName>
</protein>
<name>A0ABV7DRQ2_9RHOB</name>
<dbReference type="RefSeq" id="WP_197641975.1">
    <property type="nucleotide sequence ID" value="NZ_JAEACP010000002.1"/>
</dbReference>
<evidence type="ECO:0000256" key="1">
    <source>
        <dbReference type="SAM" id="Phobius"/>
    </source>
</evidence>